<feature type="transmembrane region" description="Helical" evidence="1">
    <location>
        <begin position="120"/>
        <end position="145"/>
    </location>
</feature>
<sequence length="215" mass="25740">MDELDILKKKWQQQEETLPQLSYKDIYKMILKKSSSIVKWIFYISIAEIVLWTVLSFFVPESSKQINEKMGLDGVFLAFNIINYLIFIGFIILFYRNYIKIKVTDSIKELMQNIIKTRKTVKYFVIYSVSTSALLLIGTNIYYYFNQHQLFTLIDKYLQQNPNMTEEEFLQIFFIIQVVLGLIVIGIMLLFYRIVYGILLRRLHNNYKELEKIEM</sequence>
<keyword evidence="1" id="KW-0472">Membrane</keyword>
<keyword evidence="3" id="KW-1185">Reference proteome</keyword>
<evidence type="ECO:0000313" key="2">
    <source>
        <dbReference type="EMBL" id="MBT0608408.1"/>
    </source>
</evidence>
<gene>
    <name evidence="2" type="ORF">KIV10_09460</name>
</gene>
<dbReference type="EMBL" id="JAHCTB010000004">
    <property type="protein sequence ID" value="MBT0608408.1"/>
    <property type="molecule type" value="Genomic_DNA"/>
</dbReference>
<keyword evidence="1" id="KW-1133">Transmembrane helix</keyword>
<protein>
    <submittedName>
        <fullName evidence="2">Uncharacterized protein</fullName>
    </submittedName>
</protein>
<feature type="transmembrane region" description="Helical" evidence="1">
    <location>
        <begin position="75"/>
        <end position="99"/>
    </location>
</feature>
<evidence type="ECO:0000256" key="1">
    <source>
        <dbReference type="SAM" id="Phobius"/>
    </source>
</evidence>
<comment type="caution">
    <text evidence="2">The sequence shown here is derived from an EMBL/GenBank/DDBJ whole genome shotgun (WGS) entry which is preliminary data.</text>
</comment>
<evidence type="ECO:0000313" key="3">
    <source>
        <dbReference type="Proteomes" id="UP001297092"/>
    </source>
</evidence>
<feature type="transmembrane region" description="Helical" evidence="1">
    <location>
        <begin position="169"/>
        <end position="192"/>
    </location>
</feature>
<reference evidence="2 3" key="1">
    <citation type="submission" date="2021-05" db="EMBL/GenBank/DDBJ databases">
        <title>Aequorivita echinoideorum JCM 30378 genome.</title>
        <authorList>
            <person name="Zhang H."/>
            <person name="Li C."/>
        </authorList>
    </citation>
    <scope>NUCLEOTIDE SEQUENCE [LARGE SCALE GENOMIC DNA]</scope>
    <source>
        <strain evidence="2 3">JCM30378</strain>
    </source>
</reference>
<accession>A0ABS5S5B3</accession>
<feature type="transmembrane region" description="Helical" evidence="1">
    <location>
        <begin position="37"/>
        <end position="55"/>
    </location>
</feature>
<dbReference type="Proteomes" id="UP001297092">
    <property type="component" value="Unassembled WGS sequence"/>
</dbReference>
<keyword evidence="1" id="KW-0812">Transmembrane</keyword>
<organism evidence="2 3">
    <name type="scientific">Aequorivita echinoideorum</name>
    <dbReference type="NCBI Taxonomy" id="1549647"/>
    <lineage>
        <taxon>Bacteria</taxon>
        <taxon>Pseudomonadati</taxon>
        <taxon>Bacteroidota</taxon>
        <taxon>Flavobacteriia</taxon>
        <taxon>Flavobacteriales</taxon>
        <taxon>Flavobacteriaceae</taxon>
        <taxon>Aequorivita</taxon>
    </lineage>
</organism>
<proteinExistence type="predicted"/>
<name>A0ABS5S5B3_9FLAO</name>
<dbReference type="RefSeq" id="WP_214113280.1">
    <property type="nucleotide sequence ID" value="NZ_JAHCTB010000004.1"/>
</dbReference>